<name>A0A1F8A0Z9_9EURO</name>
<sequence>MVCLTQNPLPGSHELTIAPFEQKFTTPTQQTPDVSSSLDRITKLSHRIVALTEQSLASICDRRDGSGLPASGVIDDMIYLQLMLSEELSRLYAALDRSEKYSTKCTQDL</sequence>
<proteinExistence type="predicted"/>
<dbReference type="RefSeq" id="XP_022388816.1">
    <property type="nucleotide sequence ID" value="XM_022533804.1"/>
</dbReference>
<accession>A0A1F8A0Z9</accession>
<dbReference type="EMBL" id="LYCR01000046">
    <property type="protein sequence ID" value="OGM45099.1"/>
    <property type="molecule type" value="Genomic_DNA"/>
</dbReference>
<evidence type="ECO:0000313" key="2">
    <source>
        <dbReference type="Proteomes" id="UP000179179"/>
    </source>
</evidence>
<dbReference type="GeneID" id="34450065"/>
<keyword evidence="2" id="KW-1185">Reference proteome</keyword>
<protein>
    <submittedName>
        <fullName evidence="1">Uncharacterized protein</fullName>
    </submittedName>
</protein>
<organism evidence="1 2">
    <name type="scientific">Aspergillus bombycis</name>
    <dbReference type="NCBI Taxonomy" id="109264"/>
    <lineage>
        <taxon>Eukaryota</taxon>
        <taxon>Fungi</taxon>
        <taxon>Dikarya</taxon>
        <taxon>Ascomycota</taxon>
        <taxon>Pezizomycotina</taxon>
        <taxon>Eurotiomycetes</taxon>
        <taxon>Eurotiomycetidae</taxon>
        <taxon>Eurotiales</taxon>
        <taxon>Aspergillaceae</taxon>
        <taxon>Aspergillus</taxon>
    </lineage>
</organism>
<reference evidence="1 2" key="1">
    <citation type="journal article" date="2016" name="Genome Biol. Evol.">
        <title>Draft genome sequence of an aflatoxigenic Aspergillus species, A. bombycis.</title>
        <authorList>
            <person name="Moore G.G."/>
            <person name="Mack B.M."/>
            <person name="Beltz S.B."/>
            <person name="Gilbert M.K."/>
        </authorList>
    </citation>
    <scope>NUCLEOTIDE SEQUENCE [LARGE SCALE GENOMIC DNA]</scope>
    <source>
        <strain evidence="2">NRRL 26010</strain>
    </source>
</reference>
<dbReference type="OrthoDB" id="4496570at2759"/>
<evidence type="ECO:0000313" key="1">
    <source>
        <dbReference type="EMBL" id="OGM45099.1"/>
    </source>
</evidence>
<gene>
    <name evidence="1" type="ORF">ABOM_006675</name>
</gene>
<comment type="caution">
    <text evidence="1">The sequence shown here is derived from an EMBL/GenBank/DDBJ whole genome shotgun (WGS) entry which is preliminary data.</text>
</comment>
<dbReference type="AlphaFoldDB" id="A0A1F8A0Z9"/>
<dbReference type="Proteomes" id="UP000179179">
    <property type="component" value="Unassembled WGS sequence"/>
</dbReference>